<evidence type="ECO:0000313" key="2">
    <source>
        <dbReference type="Proteomes" id="UP000635477"/>
    </source>
</evidence>
<dbReference type="Proteomes" id="UP000635477">
    <property type="component" value="Unassembled WGS sequence"/>
</dbReference>
<organism evidence="1 2">
    <name type="scientific">Fusarium zealandicum</name>
    <dbReference type="NCBI Taxonomy" id="1053134"/>
    <lineage>
        <taxon>Eukaryota</taxon>
        <taxon>Fungi</taxon>
        <taxon>Dikarya</taxon>
        <taxon>Ascomycota</taxon>
        <taxon>Pezizomycotina</taxon>
        <taxon>Sordariomycetes</taxon>
        <taxon>Hypocreomycetidae</taxon>
        <taxon>Hypocreales</taxon>
        <taxon>Nectriaceae</taxon>
        <taxon>Fusarium</taxon>
        <taxon>Fusarium staphyleae species complex</taxon>
    </lineage>
</organism>
<dbReference type="AlphaFoldDB" id="A0A8H4UU86"/>
<sequence length="413" mass="46602">MSARSSATRPLGSRFDPGHDLRILALFASAIDGCYVPQFCPKRRNKERQNASSSNSQHQPPLQAAYQVPQWLPHFQEEKGQGTWDIECGFPSSTKAKTTVATTTDTLASASSILSLELLHHFTISTASTLATAPYLRDLKRVNVPQLGFTTQYILDAILAISGPRIARYNSVRRVSLLTQAAAYHTASLEGALPIITTITPKNCSPLFLFGVLTLLFNLVSPRRAEDMLIIGNGAVREWLYLLRGIRSLVRAESAIFSSAMAMIFQPTLENERFWTLLSSEESEFLIDLKKGICEKTAEDEPKRAVQSEAVDALNVSYILLHHEGLSDQDKLSLVYSWLHRVSDDYLALLKKVDEDALCVLAFFCVLLRELEKFWWFEGWSVHLIGRIFALLKDEYRLRIRWPIEQIGWVPEE</sequence>
<proteinExistence type="predicted"/>
<dbReference type="EMBL" id="JABEYC010000038">
    <property type="protein sequence ID" value="KAF4984020.1"/>
    <property type="molecule type" value="Genomic_DNA"/>
</dbReference>
<protein>
    <submittedName>
        <fullName evidence="1">Uncharacterized protein</fullName>
    </submittedName>
</protein>
<dbReference type="InterPro" id="IPR052400">
    <property type="entry name" value="Zn2-C6_fungal_TF"/>
</dbReference>
<keyword evidence="2" id="KW-1185">Reference proteome</keyword>
<name>A0A8H4UU86_9HYPO</name>
<dbReference type="PANTHER" id="PTHR47657">
    <property type="entry name" value="STEROL REGULATORY ELEMENT-BINDING PROTEIN ECM22"/>
    <property type="match status" value="1"/>
</dbReference>
<evidence type="ECO:0000313" key="1">
    <source>
        <dbReference type="EMBL" id="KAF4984020.1"/>
    </source>
</evidence>
<dbReference type="GO" id="GO:0000981">
    <property type="term" value="F:DNA-binding transcription factor activity, RNA polymerase II-specific"/>
    <property type="evidence" value="ECO:0007669"/>
    <property type="project" value="TreeGrafter"/>
</dbReference>
<accession>A0A8H4UU86</accession>
<dbReference type="PANTHER" id="PTHR47657:SF7">
    <property type="entry name" value="STEROL REGULATORY ELEMENT-BINDING PROTEIN ECM22"/>
    <property type="match status" value="1"/>
</dbReference>
<dbReference type="OrthoDB" id="416217at2759"/>
<comment type="caution">
    <text evidence="1">The sequence shown here is derived from an EMBL/GenBank/DDBJ whole genome shotgun (WGS) entry which is preliminary data.</text>
</comment>
<reference evidence="1" key="2">
    <citation type="submission" date="2020-05" db="EMBL/GenBank/DDBJ databases">
        <authorList>
            <person name="Kim H.-S."/>
            <person name="Proctor R.H."/>
            <person name="Brown D.W."/>
        </authorList>
    </citation>
    <scope>NUCLEOTIDE SEQUENCE</scope>
    <source>
        <strain evidence="1">NRRL 22465</strain>
    </source>
</reference>
<reference evidence="1" key="1">
    <citation type="journal article" date="2020" name="BMC Genomics">
        <title>Correction to: Identification and distribution of gene clusters required for synthesis of sphingolipid metabolism inhibitors in diverse species of the filamentous fungus Fusarium.</title>
        <authorList>
            <person name="Kim H.S."/>
            <person name="Lohmar J.M."/>
            <person name="Busman M."/>
            <person name="Brown D.W."/>
            <person name="Naumann T.A."/>
            <person name="Divon H.H."/>
            <person name="Lysoe E."/>
            <person name="Uhlig S."/>
            <person name="Proctor R.H."/>
        </authorList>
    </citation>
    <scope>NUCLEOTIDE SEQUENCE</scope>
    <source>
        <strain evidence="1">NRRL 22465</strain>
    </source>
</reference>
<gene>
    <name evidence="1" type="ORF">FZEAL_725</name>
</gene>